<evidence type="ECO:0000256" key="2">
    <source>
        <dbReference type="SAM" id="SignalP"/>
    </source>
</evidence>
<evidence type="ECO:0000313" key="4">
    <source>
        <dbReference type="Proteomes" id="UP000663828"/>
    </source>
</evidence>
<accession>A0A814LEA9</accession>
<sequence>MLSMLNCSLLAVFVLFVLVIEAKPVHESSSASNDKQAIKPNQQLYEIYKFMRADPRLADFSNKELIVFIHQNLLDDTGDASRTEQVTDDLPTTLVTTTDSNINDTISPTNGPSDGTTADTSTTIVTTTTSTICMLISNLVAIYDATAGSDSTPALSGSGIYTYPLANGPSKAFDKLLNTSYRFRGFGTNLQSGINSGFYVTYACDSFIFTAVRFASADASRNRDPIAVTIEGSDETTQEKLGKGDSWHLLYSGSTGLYAVNSSMTYGNLQKLFVNASYKSYRVLVTEKRGSDSSVEYSEIKFFK</sequence>
<dbReference type="Proteomes" id="UP000663828">
    <property type="component" value="Unassembled WGS sequence"/>
</dbReference>
<reference evidence="3" key="1">
    <citation type="submission" date="2021-02" db="EMBL/GenBank/DDBJ databases">
        <authorList>
            <person name="Nowell W R."/>
        </authorList>
    </citation>
    <scope>NUCLEOTIDE SEQUENCE</scope>
</reference>
<evidence type="ECO:0000313" key="3">
    <source>
        <dbReference type="EMBL" id="CAF1064002.1"/>
    </source>
</evidence>
<organism evidence="3 4">
    <name type="scientific">Adineta ricciae</name>
    <name type="common">Rotifer</name>
    <dbReference type="NCBI Taxonomy" id="249248"/>
    <lineage>
        <taxon>Eukaryota</taxon>
        <taxon>Metazoa</taxon>
        <taxon>Spiralia</taxon>
        <taxon>Gnathifera</taxon>
        <taxon>Rotifera</taxon>
        <taxon>Eurotatoria</taxon>
        <taxon>Bdelloidea</taxon>
        <taxon>Adinetida</taxon>
        <taxon>Adinetidae</taxon>
        <taxon>Adineta</taxon>
    </lineage>
</organism>
<keyword evidence="2" id="KW-0732">Signal</keyword>
<keyword evidence="4" id="KW-1185">Reference proteome</keyword>
<dbReference type="EMBL" id="CAJNOR010001047">
    <property type="protein sequence ID" value="CAF1064002.1"/>
    <property type="molecule type" value="Genomic_DNA"/>
</dbReference>
<name>A0A814LEA9_ADIRI</name>
<dbReference type="AlphaFoldDB" id="A0A814LEA9"/>
<feature type="compositionally biased region" description="Polar residues" evidence="1">
    <location>
        <begin position="100"/>
        <end position="115"/>
    </location>
</feature>
<proteinExistence type="predicted"/>
<comment type="caution">
    <text evidence="3">The sequence shown here is derived from an EMBL/GenBank/DDBJ whole genome shotgun (WGS) entry which is preliminary data.</text>
</comment>
<feature type="signal peptide" evidence="2">
    <location>
        <begin position="1"/>
        <end position="22"/>
    </location>
</feature>
<evidence type="ECO:0000256" key="1">
    <source>
        <dbReference type="SAM" id="MobiDB-lite"/>
    </source>
</evidence>
<gene>
    <name evidence="3" type="ORF">XAT740_LOCUS16444</name>
</gene>
<feature type="chain" id="PRO_5032959183" evidence="2">
    <location>
        <begin position="23"/>
        <end position="304"/>
    </location>
</feature>
<feature type="region of interest" description="Disordered" evidence="1">
    <location>
        <begin position="97"/>
        <end position="118"/>
    </location>
</feature>
<protein>
    <submittedName>
        <fullName evidence="3">Uncharacterized protein</fullName>
    </submittedName>
</protein>